<dbReference type="PRINTS" id="PR00727">
    <property type="entry name" value="LEADERPTASE"/>
</dbReference>
<evidence type="ECO:0000256" key="6">
    <source>
        <dbReference type="ARBA" id="ARBA00022801"/>
    </source>
</evidence>
<comment type="subcellular location">
    <subcellularLocation>
        <location evidence="2">Cell membrane</location>
        <topology evidence="2">Single-pass type II membrane protein</topology>
    </subcellularLocation>
    <subcellularLocation>
        <location evidence="7">Membrane</location>
        <topology evidence="7">Single-pass type II membrane protein</topology>
    </subcellularLocation>
</comment>
<reference evidence="9 10" key="1">
    <citation type="submission" date="2023-03" db="EMBL/GenBank/DDBJ databases">
        <title>MT1 and MT2 Draft Genomes of Novel Species.</title>
        <authorList>
            <person name="Venkateswaran K."/>
        </authorList>
    </citation>
    <scope>NUCLEOTIDE SEQUENCE [LARGE SCALE GENOMIC DNA]</scope>
    <source>
        <strain evidence="9 10">IF8SW-P5</strain>
    </source>
</reference>
<evidence type="ECO:0000256" key="3">
    <source>
        <dbReference type="ARBA" id="ARBA00009370"/>
    </source>
</evidence>
<evidence type="ECO:0000256" key="5">
    <source>
        <dbReference type="ARBA" id="ARBA00022670"/>
    </source>
</evidence>
<evidence type="ECO:0000256" key="1">
    <source>
        <dbReference type="ARBA" id="ARBA00000677"/>
    </source>
</evidence>
<comment type="similarity">
    <text evidence="3 7">Belongs to the peptidase S26 family.</text>
</comment>
<evidence type="ECO:0000313" key="10">
    <source>
        <dbReference type="Proteomes" id="UP001630303"/>
    </source>
</evidence>
<dbReference type="EMBL" id="JAROCE010000003">
    <property type="protein sequence ID" value="MFM2721051.1"/>
    <property type="molecule type" value="Genomic_DNA"/>
</dbReference>
<dbReference type="InterPro" id="IPR019756">
    <property type="entry name" value="Pept_S26A_signal_pept_1_Ser-AS"/>
</dbReference>
<feature type="domain" description="Peptidase S26" evidence="8">
    <location>
        <begin position="24"/>
        <end position="227"/>
    </location>
</feature>
<dbReference type="PROSITE" id="PS00501">
    <property type="entry name" value="SPASE_I_1"/>
    <property type="match status" value="1"/>
</dbReference>
<protein>
    <recommendedName>
        <fullName evidence="4 7">Signal peptidase I</fullName>
        <ecNumber evidence="4 7">3.4.21.89</ecNumber>
    </recommendedName>
</protein>
<organism evidence="9 10">
    <name type="scientific">Microbacterium mcarthurae</name>
    <dbReference type="NCBI Taxonomy" id="3035918"/>
    <lineage>
        <taxon>Bacteria</taxon>
        <taxon>Bacillati</taxon>
        <taxon>Actinomycetota</taxon>
        <taxon>Actinomycetes</taxon>
        <taxon>Micrococcales</taxon>
        <taxon>Microbacteriaceae</taxon>
        <taxon>Microbacterium</taxon>
    </lineage>
</organism>
<dbReference type="RefSeq" id="WP_408905707.1">
    <property type="nucleotide sequence ID" value="NZ_JAROCE010000003.1"/>
</dbReference>
<sequence length="247" mass="26598">MTATTETAPRRTRWQRLRHSPLTHVVLAVVVVALLQAFVIKPFHVPSESMLPTLESGDRILANRLAYAVSEPGAGDVIVFARPDTWGTPPERSPLRTAVGWVGDIVGFGPSNQEVLVKRIIGAPGSTVQCCSADGHLEVDGQPVEEGYVTSDPPFTPRVNDCATSPASPRCFGPIVVPDDQFLVMGDNRDNSSDSVISCRGDAMPPSGCARFVPRSQIIGKVVSVVWPLDRARLFANGDGSRRHPLL</sequence>
<evidence type="ECO:0000256" key="4">
    <source>
        <dbReference type="ARBA" id="ARBA00013208"/>
    </source>
</evidence>
<proteinExistence type="inferred from homology"/>
<evidence type="ECO:0000259" key="8">
    <source>
        <dbReference type="Pfam" id="PF10502"/>
    </source>
</evidence>
<dbReference type="CDD" id="cd06530">
    <property type="entry name" value="S26_SPase_I"/>
    <property type="match status" value="1"/>
</dbReference>
<name>A0ABW9GIS2_9MICO</name>
<dbReference type="InterPro" id="IPR036286">
    <property type="entry name" value="LexA/Signal_pep-like_sf"/>
</dbReference>
<dbReference type="Pfam" id="PF10502">
    <property type="entry name" value="Peptidase_S26"/>
    <property type="match status" value="1"/>
</dbReference>
<keyword evidence="5 7" id="KW-0645">Protease</keyword>
<dbReference type="PROSITE" id="PS00761">
    <property type="entry name" value="SPASE_I_3"/>
    <property type="match status" value="1"/>
</dbReference>
<keyword evidence="7" id="KW-1133">Transmembrane helix</keyword>
<dbReference type="InterPro" id="IPR000223">
    <property type="entry name" value="Pept_S26A_signal_pept_1"/>
</dbReference>
<dbReference type="SUPFAM" id="SSF51306">
    <property type="entry name" value="LexA/Signal peptidase"/>
    <property type="match status" value="1"/>
</dbReference>
<comment type="caution">
    <text evidence="9">The sequence shown here is derived from an EMBL/GenBank/DDBJ whole genome shotgun (WGS) entry which is preliminary data.</text>
</comment>
<dbReference type="GO" id="GO:0009003">
    <property type="term" value="F:signal peptidase activity"/>
    <property type="evidence" value="ECO:0007669"/>
    <property type="project" value="UniProtKB-EC"/>
</dbReference>
<evidence type="ECO:0000313" key="9">
    <source>
        <dbReference type="EMBL" id="MFM2721051.1"/>
    </source>
</evidence>
<dbReference type="NCBIfam" id="TIGR02227">
    <property type="entry name" value="sigpep_I_bact"/>
    <property type="match status" value="1"/>
</dbReference>
<dbReference type="Proteomes" id="UP001630303">
    <property type="component" value="Unassembled WGS sequence"/>
</dbReference>
<comment type="catalytic activity">
    <reaction evidence="1 7">
        <text>Cleavage of hydrophobic, N-terminal signal or leader sequences from secreted and periplasmic proteins.</text>
        <dbReference type="EC" id="3.4.21.89"/>
    </reaction>
</comment>
<evidence type="ECO:0000256" key="7">
    <source>
        <dbReference type="RuleBase" id="RU362042"/>
    </source>
</evidence>
<dbReference type="EC" id="3.4.21.89" evidence="4 7"/>
<dbReference type="InterPro" id="IPR019533">
    <property type="entry name" value="Peptidase_S26"/>
</dbReference>
<feature type="transmembrane region" description="Helical" evidence="7">
    <location>
        <begin position="21"/>
        <end position="40"/>
    </location>
</feature>
<keyword evidence="10" id="KW-1185">Reference proteome</keyword>
<keyword evidence="7" id="KW-0472">Membrane</keyword>
<evidence type="ECO:0000256" key="2">
    <source>
        <dbReference type="ARBA" id="ARBA00004401"/>
    </source>
</evidence>
<keyword evidence="7" id="KW-0812">Transmembrane</keyword>
<dbReference type="PANTHER" id="PTHR43390:SF1">
    <property type="entry name" value="CHLOROPLAST PROCESSING PEPTIDASE"/>
    <property type="match status" value="1"/>
</dbReference>
<dbReference type="PANTHER" id="PTHR43390">
    <property type="entry name" value="SIGNAL PEPTIDASE I"/>
    <property type="match status" value="1"/>
</dbReference>
<dbReference type="Gene3D" id="2.10.109.10">
    <property type="entry name" value="Umud Fragment, subunit A"/>
    <property type="match status" value="1"/>
</dbReference>
<keyword evidence="6 7" id="KW-0378">Hydrolase</keyword>
<dbReference type="InterPro" id="IPR019758">
    <property type="entry name" value="Pept_S26A_signal_pept_1_CS"/>
</dbReference>
<accession>A0ABW9GIS2</accession>
<gene>
    <name evidence="9" type="primary">lepB</name>
    <name evidence="9" type="ORF">P5G46_11105</name>
</gene>